<accession>A0A0F9DGE6</accession>
<name>A0A0F9DGE6_9ZZZZ</name>
<dbReference type="EMBL" id="LAZR01029052">
    <property type="protein sequence ID" value="KKL60729.1"/>
    <property type="molecule type" value="Genomic_DNA"/>
</dbReference>
<evidence type="ECO:0000313" key="5">
    <source>
        <dbReference type="EMBL" id="KKL60729.1"/>
    </source>
</evidence>
<dbReference type="PANTHER" id="PTHR11516:SF41">
    <property type="entry name" value="3-METHYL-2-OXOBUTANOATE DEHYDROGENASE SUBUNIT ALPHA"/>
    <property type="match status" value="1"/>
</dbReference>
<sequence length="194" mass="21981">MLTKESLIEFETEMCDAFCDGKIHAPVHLSDGNEDQLIDIFQHVAPTDWIFSTWRSHYHALLHGICRDWLRQEIIEGRSITINKPDQRFFSSAIVAGIAPVALGVALSVKLNKQPDQVWLFVGDMTIRTGILHEVQQYAKGHSLPLNIVVEDNHISVQTPTRKVWGEDNAVLNVTEYEFKSSYPHVGAGKWVTF</sequence>
<dbReference type="InterPro" id="IPR029061">
    <property type="entry name" value="THDP-binding"/>
</dbReference>
<evidence type="ECO:0000256" key="1">
    <source>
        <dbReference type="ARBA" id="ARBA00001964"/>
    </source>
</evidence>
<dbReference type="SUPFAM" id="SSF52518">
    <property type="entry name" value="Thiamin diphosphate-binding fold (THDP-binding)"/>
    <property type="match status" value="1"/>
</dbReference>
<protein>
    <recommendedName>
        <fullName evidence="4">Dehydrogenase E1 component domain-containing protein</fullName>
    </recommendedName>
</protein>
<dbReference type="InterPro" id="IPR050642">
    <property type="entry name" value="PDH_E1_Alpha_Subunit"/>
</dbReference>
<gene>
    <name evidence="5" type="ORF">LCGC14_2202420</name>
</gene>
<evidence type="ECO:0000256" key="2">
    <source>
        <dbReference type="ARBA" id="ARBA00023002"/>
    </source>
</evidence>
<reference evidence="5" key="1">
    <citation type="journal article" date="2015" name="Nature">
        <title>Complex archaea that bridge the gap between prokaryotes and eukaryotes.</title>
        <authorList>
            <person name="Spang A."/>
            <person name="Saw J.H."/>
            <person name="Jorgensen S.L."/>
            <person name="Zaremba-Niedzwiedzka K."/>
            <person name="Martijn J."/>
            <person name="Lind A.E."/>
            <person name="van Eijk R."/>
            <person name="Schleper C."/>
            <person name="Guy L."/>
            <person name="Ettema T.J."/>
        </authorList>
    </citation>
    <scope>NUCLEOTIDE SEQUENCE</scope>
</reference>
<dbReference type="GO" id="GO:0006086">
    <property type="term" value="P:pyruvate decarboxylation to acetyl-CoA"/>
    <property type="evidence" value="ECO:0007669"/>
    <property type="project" value="TreeGrafter"/>
</dbReference>
<keyword evidence="2" id="KW-0560">Oxidoreductase</keyword>
<keyword evidence="3" id="KW-0786">Thiamine pyrophosphate</keyword>
<feature type="domain" description="Dehydrogenase E1 component" evidence="4">
    <location>
        <begin position="18"/>
        <end position="163"/>
    </location>
</feature>
<dbReference type="InterPro" id="IPR001017">
    <property type="entry name" value="DH_E1"/>
</dbReference>
<dbReference type="AlphaFoldDB" id="A0A0F9DGE6"/>
<dbReference type="PANTHER" id="PTHR11516">
    <property type="entry name" value="PYRUVATE DEHYDROGENASE E1 COMPONENT, ALPHA SUBUNIT BACTERIAL AND ORGANELLAR"/>
    <property type="match status" value="1"/>
</dbReference>
<comment type="caution">
    <text evidence="5">The sequence shown here is derived from an EMBL/GenBank/DDBJ whole genome shotgun (WGS) entry which is preliminary data.</text>
</comment>
<proteinExistence type="predicted"/>
<dbReference type="Gene3D" id="3.40.50.970">
    <property type="match status" value="1"/>
</dbReference>
<dbReference type="Pfam" id="PF00676">
    <property type="entry name" value="E1_dh"/>
    <property type="match status" value="1"/>
</dbReference>
<evidence type="ECO:0000259" key="4">
    <source>
        <dbReference type="Pfam" id="PF00676"/>
    </source>
</evidence>
<evidence type="ECO:0000256" key="3">
    <source>
        <dbReference type="ARBA" id="ARBA00023052"/>
    </source>
</evidence>
<organism evidence="5">
    <name type="scientific">marine sediment metagenome</name>
    <dbReference type="NCBI Taxonomy" id="412755"/>
    <lineage>
        <taxon>unclassified sequences</taxon>
        <taxon>metagenomes</taxon>
        <taxon>ecological metagenomes</taxon>
    </lineage>
</organism>
<comment type="cofactor">
    <cofactor evidence="1">
        <name>thiamine diphosphate</name>
        <dbReference type="ChEBI" id="CHEBI:58937"/>
    </cofactor>
</comment>
<dbReference type="GO" id="GO:0004739">
    <property type="term" value="F:pyruvate dehydrogenase (acetyl-transferring) activity"/>
    <property type="evidence" value="ECO:0007669"/>
    <property type="project" value="TreeGrafter"/>
</dbReference>